<gene>
    <name evidence="2" type="ORF">BN1708_019674</name>
</gene>
<sequence length="119" mass="13356">SAEPDVRRLHAGAARVRAHDVGCRPQRPQQDGVQGRRHPHDRRRGPQHHARAGLQRARHGIPVRRQRHAARPRRPRLGRQLYPAPGEGHQGRPARHDGSALRPAVAAPVPGQLLRLDQR</sequence>
<accession>A0A0G4ML94</accession>
<name>A0A0G4ML94_VERLO</name>
<keyword evidence="3" id="KW-1185">Reference proteome</keyword>
<evidence type="ECO:0000313" key="3">
    <source>
        <dbReference type="Proteomes" id="UP000044602"/>
    </source>
</evidence>
<organism evidence="2 3">
    <name type="scientific">Verticillium longisporum</name>
    <name type="common">Verticillium dahliae var. longisporum</name>
    <dbReference type="NCBI Taxonomy" id="100787"/>
    <lineage>
        <taxon>Eukaryota</taxon>
        <taxon>Fungi</taxon>
        <taxon>Dikarya</taxon>
        <taxon>Ascomycota</taxon>
        <taxon>Pezizomycotina</taxon>
        <taxon>Sordariomycetes</taxon>
        <taxon>Hypocreomycetidae</taxon>
        <taxon>Glomerellales</taxon>
        <taxon>Plectosphaerellaceae</taxon>
        <taxon>Verticillium</taxon>
    </lineage>
</organism>
<reference evidence="2 3" key="1">
    <citation type="submission" date="2015-05" db="EMBL/GenBank/DDBJ databases">
        <authorList>
            <person name="Wang D.B."/>
            <person name="Wang M."/>
        </authorList>
    </citation>
    <scope>NUCLEOTIDE SEQUENCE [LARGE SCALE GENOMIC DNA]</scope>
    <source>
        <strain evidence="2">VL1</strain>
    </source>
</reference>
<dbReference type="Proteomes" id="UP000044602">
    <property type="component" value="Unassembled WGS sequence"/>
</dbReference>
<evidence type="ECO:0000313" key="2">
    <source>
        <dbReference type="EMBL" id="CRK35026.1"/>
    </source>
</evidence>
<dbReference type="AlphaFoldDB" id="A0A0G4ML94"/>
<protein>
    <submittedName>
        <fullName evidence="2">Uncharacterized protein</fullName>
    </submittedName>
</protein>
<feature type="non-terminal residue" evidence="2">
    <location>
        <position position="119"/>
    </location>
</feature>
<proteinExistence type="predicted"/>
<feature type="compositionally biased region" description="Basic residues" evidence="1">
    <location>
        <begin position="35"/>
        <end position="77"/>
    </location>
</feature>
<evidence type="ECO:0000256" key="1">
    <source>
        <dbReference type="SAM" id="MobiDB-lite"/>
    </source>
</evidence>
<dbReference type="EMBL" id="CVQH01023345">
    <property type="protein sequence ID" value="CRK35026.1"/>
    <property type="molecule type" value="Genomic_DNA"/>
</dbReference>
<feature type="non-terminal residue" evidence="2">
    <location>
        <position position="1"/>
    </location>
</feature>
<feature type="region of interest" description="Disordered" evidence="1">
    <location>
        <begin position="1"/>
        <end position="119"/>
    </location>
</feature>